<dbReference type="EMBL" id="BSDI01000007">
    <property type="protein sequence ID" value="GLH96728.1"/>
    <property type="molecule type" value="Genomic_DNA"/>
</dbReference>
<dbReference type="Pfam" id="PF13649">
    <property type="entry name" value="Methyltransf_25"/>
    <property type="match status" value="1"/>
</dbReference>
<dbReference type="Gene3D" id="3.40.50.150">
    <property type="entry name" value="Vaccinia Virus protein VP39"/>
    <property type="match status" value="1"/>
</dbReference>
<dbReference type="SUPFAM" id="SSF53335">
    <property type="entry name" value="S-adenosyl-L-methionine-dependent methyltransferases"/>
    <property type="match status" value="1"/>
</dbReference>
<dbReference type="InterPro" id="IPR041698">
    <property type="entry name" value="Methyltransf_25"/>
</dbReference>
<comment type="caution">
    <text evidence="2">The sequence shown here is derived from an EMBL/GenBank/DDBJ whole genome shotgun (WGS) entry which is preliminary data.</text>
</comment>
<keyword evidence="3" id="KW-1185">Reference proteome</keyword>
<proteinExistence type="predicted"/>
<reference evidence="2" key="1">
    <citation type="submission" date="2022-12" db="EMBL/GenBank/DDBJ databases">
        <title>New Phytohabitans aurantiacus sp. RD004123 nov., an actinomycete isolated from soil.</title>
        <authorList>
            <person name="Triningsih D.W."/>
            <person name="Harunari E."/>
            <person name="Igarashi Y."/>
        </authorList>
    </citation>
    <scope>NUCLEOTIDE SEQUENCE</scope>
    <source>
        <strain evidence="2">RD004123</strain>
    </source>
</reference>
<sequence>MLAGAAARNVAVLDLPRIFTIRESTHRVLNPFTPEKLATLGAAIGLRPGAALLDLACGKGELLCTWARDHGTTGTGVDISTVFLAAARDRAAELGVADRVTFVHGDAGSYVSEQPVDVAACIGATWIGGGVAGTVALLERSVRPGGTILIGEPYWRAEPPSQEAVEACHATSRDDFSSLAGLVEQVHGMGYHLVEMVLADEDSWDRYAAAQWFNMRTWLDANPDDELAGEVRAELVADPLRHVRYRRSLLGWGVFALRKR</sequence>
<name>A0ABQ5QQ10_9ACTN</name>
<organism evidence="2 3">
    <name type="scientific">Phytohabitans aurantiacus</name>
    <dbReference type="NCBI Taxonomy" id="3016789"/>
    <lineage>
        <taxon>Bacteria</taxon>
        <taxon>Bacillati</taxon>
        <taxon>Actinomycetota</taxon>
        <taxon>Actinomycetes</taxon>
        <taxon>Micromonosporales</taxon>
        <taxon>Micromonosporaceae</taxon>
    </lineage>
</organism>
<dbReference type="InterPro" id="IPR029063">
    <property type="entry name" value="SAM-dependent_MTases_sf"/>
</dbReference>
<evidence type="ECO:0000313" key="3">
    <source>
        <dbReference type="Proteomes" id="UP001144280"/>
    </source>
</evidence>
<dbReference type="PANTHER" id="PTHR43464">
    <property type="entry name" value="METHYLTRANSFERASE"/>
    <property type="match status" value="1"/>
</dbReference>
<accession>A0ABQ5QQ10</accession>
<gene>
    <name evidence="2" type="ORF">Pa4123_20020</name>
</gene>
<dbReference type="CDD" id="cd02440">
    <property type="entry name" value="AdoMet_MTases"/>
    <property type="match status" value="1"/>
</dbReference>
<dbReference type="Proteomes" id="UP001144280">
    <property type="component" value="Unassembled WGS sequence"/>
</dbReference>
<dbReference type="InterPro" id="IPR017031">
    <property type="entry name" value="Pre_MeTrfase_YjhP"/>
</dbReference>
<dbReference type="PIRSF" id="PIRSF034653">
    <property type="entry name" value="Mtase_yjhp_prd"/>
    <property type="match status" value="1"/>
</dbReference>
<evidence type="ECO:0000313" key="2">
    <source>
        <dbReference type="EMBL" id="GLH96728.1"/>
    </source>
</evidence>
<evidence type="ECO:0000259" key="1">
    <source>
        <dbReference type="Pfam" id="PF13649"/>
    </source>
</evidence>
<dbReference type="PANTHER" id="PTHR43464:SF3">
    <property type="entry name" value="SAM-DEPENDENT METHYLTRANSFERASE"/>
    <property type="match status" value="1"/>
</dbReference>
<protein>
    <recommendedName>
        <fullName evidence="1">Methyltransferase domain-containing protein</fullName>
    </recommendedName>
</protein>
<feature type="domain" description="Methyltransferase" evidence="1">
    <location>
        <begin position="53"/>
        <end position="146"/>
    </location>
</feature>